<dbReference type="GO" id="GO:0003964">
    <property type="term" value="F:RNA-directed DNA polymerase activity"/>
    <property type="evidence" value="ECO:0007669"/>
    <property type="project" value="UniProtKB-KW"/>
</dbReference>
<keyword evidence="2" id="KW-0695">RNA-directed DNA polymerase</keyword>
<dbReference type="PANTHER" id="PTHR47510">
    <property type="entry name" value="REVERSE TRANSCRIPTASE DOMAIN-CONTAINING PROTEIN"/>
    <property type="match status" value="1"/>
</dbReference>
<dbReference type="Pfam" id="PF14529">
    <property type="entry name" value="Exo_endo_phos_2"/>
    <property type="match status" value="1"/>
</dbReference>
<dbReference type="InterPro" id="IPR043502">
    <property type="entry name" value="DNA/RNA_pol_sf"/>
</dbReference>
<dbReference type="CDD" id="cd01650">
    <property type="entry name" value="RT_nLTR_like"/>
    <property type="match status" value="1"/>
</dbReference>
<keyword evidence="2" id="KW-0548">Nucleotidyltransferase</keyword>
<keyword evidence="2" id="KW-0808">Transferase</keyword>
<dbReference type="PROSITE" id="PS50878">
    <property type="entry name" value="RT_POL"/>
    <property type="match status" value="1"/>
</dbReference>
<dbReference type="EMBL" id="GANO01004361">
    <property type="protein sequence ID" value="JAB55510.1"/>
    <property type="molecule type" value="mRNA"/>
</dbReference>
<evidence type="ECO:0000259" key="1">
    <source>
        <dbReference type="PROSITE" id="PS50878"/>
    </source>
</evidence>
<dbReference type="Gene3D" id="3.60.10.10">
    <property type="entry name" value="Endonuclease/exonuclease/phosphatase"/>
    <property type="match status" value="1"/>
</dbReference>
<dbReference type="SUPFAM" id="SSF56672">
    <property type="entry name" value="DNA/RNA polymerases"/>
    <property type="match status" value="1"/>
</dbReference>
<feature type="non-terminal residue" evidence="2">
    <location>
        <position position="1"/>
    </location>
</feature>
<dbReference type="InterPro" id="IPR036691">
    <property type="entry name" value="Endo/exonu/phosph_ase_sf"/>
</dbReference>
<sequence>DPNSHINKLEYLGILVNINSLDILIIVIYNPPHNKFSSFEHYYLELLDKISDITFHHILICGDFNEDILSDSNHSNRILVLNQLHNFNLINNSLPTRIALNSSTLIDLIFSNSQELITDFKTTPISFSDHELIKFNFNLIPPSQPIYYRTFRNFKNINKNELISDCNNIDWSDTVNSPNVDSLINNFYIKLNFILNKHAPSHTIKIKNNPNEWMTDELRELFELKETLFYVWRSNRYRFRGDQNWKEFVKIRNRISFLKNKSKIEFGKKYFSSDLSNKQKWANLNKLGIKNNNCDFHNVNVNDLNSFFAQEIPGVDVQIDIDQPDDTEAVDHFSFDTVEPDEVEIIMNSIATDACGIDEIPISFIKSISFPLINILTFVFNFIIISSQYPEKWKKAVVIPTPKCNNPSQVKDFRPISILPCISKILEKILFNQITNFVNNNDLLDKFQSAYRNGHSTITALVKIVHDIRLGFNSNKITIMCLLDFSLAFNSICHKNLIKKLKNKYKFQNSACRLMLSFLNNRSQIVKVGNDLSNSLPLKSGTPQGSCLSALLFSLYMDDIKSVIRYSSYHIYADDVQLYISCSPDEVDDAVRKLNFDLKSIESWALQNSLKPNPTKTQAIIFSKNPIENPPTIYFLNTPINYSKSVKNLGLVMDSGLKYDLHINGICQKVYATLKTFRNLQAFFDHNTRLLLVRSLILPIFLYGDQIFYPGLSVELKNRIEICFKSCLRFIFNLKRRDSTINFRHRVMGCDILKYFHLRVLCFMFKCFHGKVPKYILDYCFRSNSNRRNDFLILLSSSTSLNSTILHQGLAYWNELSNEIKSKTSIQSFKGAILKHWRE</sequence>
<accession>U5EQB9</accession>
<organism evidence="2">
    <name type="scientific">Corethrella appendiculata</name>
    <dbReference type="NCBI Taxonomy" id="1370023"/>
    <lineage>
        <taxon>Eukaryota</taxon>
        <taxon>Metazoa</taxon>
        <taxon>Ecdysozoa</taxon>
        <taxon>Arthropoda</taxon>
        <taxon>Hexapoda</taxon>
        <taxon>Insecta</taxon>
        <taxon>Pterygota</taxon>
        <taxon>Neoptera</taxon>
        <taxon>Endopterygota</taxon>
        <taxon>Diptera</taxon>
        <taxon>Nematocera</taxon>
        <taxon>Culicoidea</taxon>
        <taxon>Chaoboridae</taxon>
        <taxon>Corethrella</taxon>
    </lineage>
</organism>
<feature type="domain" description="Reverse transcriptase" evidence="1">
    <location>
        <begin position="382"/>
        <end position="640"/>
    </location>
</feature>
<dbReference type="InterPro" id="IPR000477">
    <property type="entry name" value="RT_dom"/>
</dbReference>
<protein>
    <submittedName>
        <fullName evidence="2">Putative reverse transcriptase</fullName>
    </submittedName>
</protein>
<name>U5EQB9_9DIPT</name>
<dbReference type="SUPFAM" id="SSF56219">
    <property type="entry name" value="DNase I-like"/>
    <property type="match status" value="1"/>
</dbReference>
<dbReference type="InterPro" id="IPR005135">
    <property type="entry name" value="Endo/exonuclease/phosphatase"/>
</dbReference>
<proteinExistence type="evidence at transcript level"/>
<dbReference type="AlphaFoldDB" id="U5EQB9"/>
<reference evidence="2" key="1">
    <citation type="journal article" date="2014" name="Insect Biochem. Mol. Biol.">
        <title>An insight into the sialome of the frog biting fly, Corethrella appendiculata.</title>
        <authorList>
            <person name="Ribeiro J.M.C."/>
            <person name="Chagas A.C."/>
            <person name="Pham V.M."/>
            <person name="Lounibos L.P."/>
            <person name="Calvo E."/>
        </authorList>
    </citation>
    <scope>NUCLEOTIDE SEQUENCE</scope>
    <source>
        <tissue evidence="2">Salivary glands</tissue>
    </source>
</reference>
<feature type="non-terminal residue" evidence="2">
    <location>
        <position position="839"/>
    </location>
</feature>
<dbReference type="PANTHER" id="PTHR47510:SF3">
    <property type="entry name" value="ENDO_EXONUCLEASE_PHOSPHATASE DOMAIN-CONTAINING PROTEIN"/>
    <property type="match status" value="1"/>
</dbReference>
<dbReference type="Pfam" id="PF00078">
    <property type="entry name" value="RVT_1"/>
    <property type="match status" value="1"/>
</dbReference>
<evidence type="ECO:0000313" key="2">
    <source>
        <dbReference type="EMBL" id="JAB55510.1"/>
    </source>
</evidence>